<dbReference type="SUPFAM" id="SSF53271">
    <property type="entry name" value="PRTase-like"/>
    <property type="match status" value="2"/>
</dbReference>
<dbReference type="EC" id="2.7.6.1" evidence="1"/>
<evidence type="ECO:0000256" key="5">
    <source>
        <dbReference type="ARBA" id="ARBA00022777"/>
    </source>
</evidence>
<dbReference type="CDD" id="cd06223">
    <property type="entry name" value="PRTases_typeI"/>
    <property type="match status" value="1"/>
</dbReference>
<evidence type="ECO:0000313" key="9">
    <source>
        <dbReference type="EMBL" id="PIY90957.1"/>
    </source>
</evidence>
<dbReference type="GO" id="GO:0006015">
    <property type="term" value="P:5-phosphoribose 1-diphosphate biosynthetic process"/>
    <property type="evidence" value="ECO:0007669"/>
    <property type="project" value="TreeGrafter"/>
</dbReference>
<dbReference type="SMART" id="SM01400">
    <property type="entry name" value="Pribosyltran_N"/>
    <property type="match status" value="1"/>
</dbReference>
<dbReference type="GO" id="GO:0016301">
    <property type="term" value="F:kinase activity"/>
    <property type="evidence" value="ECO:0007669"/>
    <property type="project" value="UniProtKB-KW"/>
</dbReference>
<keyword evidence="4" id="KW-0547">Nucleotide-binding</keyword>
<comment type="caution">
    <text evidence="9">The sequence shown here is derived from an EMBL/GenBank/DDBJ whole genome shotgun (WGS) entry which is preliminary data.</text>
</comment>
<evidence type="ECO:0000256" key="2">
    <source>
        <dbReference type="ARBA" id="ARBA00022679"/>
    </source>
</evidence>
<keyword evidence="5" id="KW-0418">Kinase</keyword>
<proteinExistence type="predicted"/>
<feature type="domain" description="Ribose-phosphate pyrophosphokinase N-terminal" evidence="8">
    <location>
        <begin position="35"/>
        <end position="111"/>
    </location>
</feature>
<keyword evidence="3" id="KW-0545">Nucleotide biosynthesis</keyword>
<evidence type="ECO:0000256" key="4">
    <source>
        <dbReference type="ARBA" id="ARBA00022741"/>
    </source>
</evidence>
<evidence type="ECO:0000259" key="8">
    <source>
        <dbReference type="Pfam" id="PF13793"/>
    </source>
</evidence>
<dbReference type="PANTHER" id="PTHR10210">
    <property type="entry name" value="RIBOSE-PHOSPHATE DIPHOSPHOKINASE FAMILY MEMBER"/>
    <property type="match status" value="1"/>
</dbReference>
<dbReference type="GO" id="GO:0005524">
    <property type="term" value="F:ATP binding"/>
    <property type="evidence" value="ECO:0007669"/>
    <property type="project" value="UniProtKB-KW"/>
</dbReference>
<dbReference type="InterPro" id="IPR029099">
    <property type="entry name" value="Pribosyltran_N"/>
</dbReference>
<accession>A0A2M7R980</accession>
<dbReference type="GO" id="GO:0004749">
    <property type="term" value="F:ribose phosphate diphosphokinase activity"/>
    <property type="evidence" value="ECO:0007669"/>
    <property type="project" value="UniProtKB-EC"/>
</dbReference>
<name>A0A2M7R980_9BACT</name>
<reference evidence="10" key="1">
    <citation type="submission" date="2017-09" db="EMBL/GenBank/DDBJ databases">
        <title>Depth-based differentiation of microbial function through sediment-hosted aquifers and enrichment of novel symbionts in the deep terrestrial subsurface.</title>
        <authorList>
            <person name="Probst A.J."/>
            <person name="Ladd B."/>
            <person name="Jarett J.K."/>
            <person name="Geller-Mcgrath D.E."/>
            <person name="Sieber C.M.K."/>
            <person name="Emerson J.B."/>
            <person name="Anantharaman K."/>
            <person name="Thomas B.C."/>
            <person name="Malmstrom R."/>
            <person name="Stieglmeier M."/>
            <person name="Klingl A."/>
            <person name="Woyke T."/>
            <person name="Ryan C.M."/>
            <person name="Banfield J.F."/>
        </authorList>
    </citation>
    <scope>NUCLEOTIDE SEQUENCE [LARGE SCALE GENOMIC DNA]</scope>
</reference>
<protein>
    <recommendedName>
        <fullName evidence="1">ribose-phosphate diphosphokinase</fullName>
        <ecNumber evidence="1">2.7.6.1</ecNumber>
    </recommendedName>
</protein>
<evidence type="ECO:0000256" key="1">
    <source>
        <dbReference type="ARBA" id="ARBA00013247"/>
    </source>
</evidence>
<dbReference type="GO" id="GO:0002189">
    <property type="term" value="C:ribose phosphate diphosphokinase complex"/>
    <property type="evidence" value="ECO:0007669"/>
    <property type="project" value="TreeGrafter"/>
</dbReference>
<sequence length="290" mass="32973">MENINIIATSQVEHIGKNLAKKGLKVIFSEKNREGKRYFPDGEVYTKISKVLKGKTIVLHSGAPKPNDGLVELEIILEILRKSKAKPIEVFFTYFPYGKQDNIFEKGETNAAENLIRKLFDYYGISKIYVIDAHFWGREWVKKYPVINVSAVDLLIQSALKDYPEAIFLPPDIGSERRTGLKLKGLKKKRVDSYLVRIKSSQEFKNIVRGKVVGVIDDMVETGATLVPFYEECKKGGAKEVIALVTHGVLLEGIERIKSKYSKLYLTNTIDREEVNVDITDLVFETITKR</sequence>
<dbReference type="InterPro" id="IPR029057">
    <property type="entry name" value="PRTase-like"/>
</dbReference>
<evidence type="ECO:0000256" key="6">
    <source>
        <dbReference type="ARBA" id="ARBA00022840"/>
    </source>
</evidence>
<dbReference type="GO" id="GO:0005737">
    <property type="term" value="C:cytoplasm"/>
    <property type="evidence" value="ECO:0007669"/>
    <property type="project" value="TreeGrafter"/>
</dbReference>
<dbReference type="NCBIfam" id="TIGR01251">
    <property type="entry name" value="ribP_PPkin"/>
    <property type="match status" value="1"/>
</dbReference>
<dbReference type="GO" id="GO:0006164">
    <property type="term" value="P:purine nucleotide biosynthetic process"/>
    <property type="evidence" value="ECO:0007669"/>
    <property type="project" value="TreeGrafter"/>
</dbReference>
<dbReference type="AlphaFoldDB" id="A0A2M7R980"/>
<dbReference type="FunFam" id="3.40.50.2020:FF:000014">
    <property type="entry name" value="Ribose-phosphate pyrophosphokinase 1"/>
    <property type="match status" value="1"/>
</dbReference>
<organism evidence="9 10">
    <name type="scientific">Candidatus Nealsonbacteria bacterium CG_4_10_14_0_8_um_filter_35_10</name>
    <dbReference type="NCBI Taxonomy" id="1974683"/>
    <lineage>
        <taxon>Bacteria</taxon>
        <taxon>Candidatus Nealsoniibacteriota</taxon>
    </lineage>
</organism>
<keyword evidence="2" id="KW-0808">Transferase</keyword>
<comment type="catalytic activity">
    <reaction evidence="7">
        <text>D-ribose 5-phosphate + ATP = 5-phospho-alpha-D-ribose 1-diphosphate + AMP + H(+)</text>
        <dbReference type="Rhea" id="RHEA:15609"/>
        <dbReference type="ChEBI" id="CHEBI:15378"/>
        <dbReference type="ChEBI" id="CHEBI:30616"/>
        <dbReference type="ChEBI" id="CHEBI:58017"/>
        <dbReference type="ChEBI" id="CHEBI:78346"/>
        <dbReference type="ChEBI" id="CHEBI:456215"/>
        <dbReference type="EC" id="2.7.6.1"/>
    </reaction>
</comment>
<dbReference type="InterPro" id="IPR005946">
    <property type="entry name" value="Rib-P_diPkinase"/>
</dbReference>
<keyword evidence="6" id="KW-0067">ATP-binding</keyword>
<dbReference type="Proteomes" id="UP000230055">
    <property type="component" value="Unassembled WGS sequence"/>
</dbReference>
<dbReference type="Gene3D" id="3.40.50.2020">
    <property type="match status" value="2"/>
</dbReference>
<gene>
    <name evidence="9" type="ORF">COY72_00700</name>
</gene>
<dbReference type="EMBL" id="PFLX01000017">
    <property type="protein sequence ID" value="PIY90957.1"/>
    <property type="molecule type" value="Genomic_DNA"/>
</dbReference>
<dbReference type="InterPro" id="IPR000836">
    <property type="entry name" value="PRTase_dom"/>
</dbReference>
<dbReference type="Pfam" id="PF13793">
    <property type="entry name" value="Pribosyltran_N"/>
    <property type="match status" value="1"/>
</dbReference>
<evidence type="ECO:0000313" key="10">
    <source>
        <dbReference type="Proteomes" id="UP000230055"/>
    </source>
</evidence>
<evidence type="ECO:0000256" key="7">
    <source>
        <dbReference type="ARBA" id="ARBA00049535"/>
    </source>
</evidence>
<evidence type="ECO:0000256" key="3">
    <source>
        <dbReference type="ARBA" id="ARBA00022727"/>
    </source>
</evidence>
<dbReference type="PANTHER" id="PTHR10210:SF32">
    <property type="entry name" value="RIBOSE-PHOSPHATE PYROPHOSPHOKINASE 2"/>
    <property type="match status" value="1"/>
</dbReference>
<dbReference type="GO" id="GO:0000287">
    <property type="term" value="F:magnesium ion binding"/>
    <property type="evidence" value="ECO:0007669"/>
    <property type="project" value="InterPro"/>
</dbReference>